<dbReference type="Gene3D" id="1.10.530.10">
    <property type="match status" value="1"/>
</dbReference>
<dbReference type="SUPFAM" id="SSF53955">
    <property type="entry name" value="Lysozyme-like"/>
    <property type="match status" value="1"/>
</dbReference>
<comment type="caution">
    <text evidence="1">The sequence shown here is derived from an EMBL/GenBank/DDBJ whole genome shotgun (WGS) entry which is preliminary data.</text>
</comment>
<organism evidence="1 2">
    <name type="scientific">Mesorhizobium wenxiniae</name>
    <dbReference type="NCBI Taxonomy" id="2014805"/>
    <lineage>
        <taxon>Bacteria</taxon>
        <taxon>Pseudomonadati</taxon>
        <taxon>Pseudomonadota</taxon>
        <taxon>Alphaproteobacteria</taxon>
        <taxon>Hyphomicrobiales</taxon>
        <taxon>Phyllobacteriaceae</taxon>
        <taxon>Mesorhizobium</taxon>
    </lineage>
</organism>
<proteinExistence type="predicted"/>
<dbReference type="AlphaFoldDB" id="A0A271KE68"/>
<accession>A0A271KE68</accession>
<dbReference type="OrthoDB" id="3078754at2"/>
<keyword evidence="2" id="KW-1185">Reference proteome</keyword>
<evidence type="ECO:0000313" key="2">
    <source>
        <dbReference type="Proteomes" id="UP000215931"/>
    </source>
</evidence>
<protein>
    <recommendedName>
        <fullName evidence="3">Glycoside hydrolase family 19 catalytic domain-containing protein</fullName>
    </recommendedName>
</protein>
<evidence type="ECO:0000313" key="1">
    <source>
        <dbReference type="EMBL" id="PAP93980.1"/>
    </source>
</evidence>
<gene>
    <name evidence="1" type="ORF">CIT31_16570</name>
</gene>
<evidence type="ECO:0008006" key="3">
    <source>
        <dbReference type="Google" id="ProtNLM"/>
    </source>
</evidence>
<name>A0A271KE68_9HYPH</name>
<dbReference type="RefSeq" id="WP_095519512.1">
    <property type="nucleotide sequence ID" value="NZ_NPKH01000023.1"/>
</dbReference>
<dbReference type="EMBL" id="NPKH01000023">
    <property type="protein sequence ID" value="PAP93980.1"/>
    <property type="molecule type" value="Genomic_DNA"/>
</dbReference>
<sequence length="215" mass="23990">MDLKHPSARLIVAECKAEGLLRNQCAYVLGTAWHETGAFKYMREIWGPTAAQRKYEGRKDLGNTIAGDGRKFMGRGFVQITGRRNYTDWSKRLGLDLLKEPQLAERPEIAVKILVKGSKLGTFTGKKLADYITLSKSDFIGARRIINGTDKAALIAGYAQKFDDLLLLEGYGVAKPITAPKPPLVAPVPPEYPERNPFWAALFAILKWIFGRKPK</sequence>
<dbReference type="Proteomes" id="UP000215931">
    <property type="component" value="Unassembled WGS sequence"/>
</dbReference>
<dbReference type="InterPro" id="IPR023346">
    <property type="entry name" value="Lysozyme-like_dom_sf"/>
</dbReference>
<reference evidence="1 2" key="1">
    <citation type="submission" date="2017-08" db="EMBL/GenBank/DDBJ databases">
        <title>Mesorhizobium wenxinae sp. nov., a novel rhizobial species isolated from root nodules of chickpea (Cicer arietinum L.).</title>
        <authorList>
            <person name="Zhang J."/>
        </authorList>
    </citation>
    <scope>NUCLEOTIDE SEQUENCE [LARGE SCALE GENOMIC DNA]</scope>
    <source>
        <strain evidence="2">WYCCWR 10019</strain>
    </source>
</reference>